<feature type="chain" id="PRO_5042156315" evidence="1">
    <location>
        <begin position="18"/>
        <end position="61"/>
    </location>
</feature>
<reference evidence="2 3" key="1">
    <citation type="journal article" date="2023" name="Mol. Ecol. Resour.">
        <title>Chromosome-level genome assembly of a triploid poplar Populus alba 'Berolinensis'.</title>
        <authorList>
            <person name="Chen S."/>
            <person name="Yu Y."/>
            <person name="Wang X."/>
            <person name="Wang S."/>
            <person name="Zhang T."/>
            <person name="Zhou Y."/>
            <person name="He R."/>
            <person name="Meng N."/>
            <person name="Wang Y."/>
            <person name="Liu W."/>
            <person name="Liu Z."/>
            <person name="Liu J."/>
            <person name="Guo Q."/>
            <person name="Huang H."/>
            <person name="Sederoff R.R."/>
            <person name="Wang G."/>
            <person name="Qu G."/>
            <person name="Chen S."/>
        </authorList>
    </citation>
    <scope>NUCLEOTIDE SEQUENCE [LARGE SCALE GENOMIC DNA]</scope>
    <source>
        <strain evidence="2">SC-2020</strain>
    </source>
</reference>
<dbReference type="AlphaFoldDB" id="A0AAD6WF63"/>
<organism evidence="2 3">
    <name type="scientific">Populus alba x Populus x berolinensis</name>
    <dbReference type="NCBI Taxonomy" id="444605"/>
    <lineage>
        <taxon>Eukaryota</taxon>
        <taxon>Viridiplantae</taxon>
        <taxon>Streptophyta</taxon>
        <taxon>Embryophyta</taxon>
        <taxon>Tracheophyta</taxon>
        <taxon>Spermatophyta</taxon>
        <taxon>Magnoliopsida</taxon>
        <taxon>eudicotyledons</taxon>
        <taxon>Gunneridae</taxon>
        <taxon>Pentapetalae</taxon>
        <taxon>rosids</taxon>
        <taxon>fabids</taxon>
        <taxon>Malpighiales</taxon>
        <taxon>Salicaceae</taxon>
        <taxon>Saliceae</taxon>
        <taxon>Populus</taxon>
    </lineage>
</organism>
<name>A0AAD6WF63_9ROSI</name>
<gene>
    <name evidence="2" type="ORF">NC653_000743</name>
</gene>
<dbReference type="Proteomes" id="UP001164929">
    <property type="component" value="Chromosome 1"/>
</dbReference>
<evidence type="ECO:0000313" key="2">
    <source>
        <dbReference type="EMBL" id="KAJ7010102.1"/>
    </source>
</evidence>
<accession>A0AAD6WF63</accession>
<evidence type="ECO:0000256" key="1">
    <source>
        <dbReference type="SAM" id="SignalP"/>
    </source>
</evidence>
<evidence type="ECO:0000313" key="3">
    <source>
        <dbReference type="Proteomes" id="UP001164929"/>
    </source>
</evidence>
<dbReference type="EMBL" id="JAQIZT010000001">
    <property type="protein sequence ID" value="KAJ7010102.1"/>
    <property type="molecule type" value="Genomic_DNA"/>
</dbReference>
<protein>
    <submittedName>
        <fullName evidence="2">Sphingosine-1-phosphate lyase</fullName>
    </submittedName>
</protein>
<keyword evidence="2" id="KW-0456">Lyase</keyword>
<comment type="caution">
    <text evidence="2">The sequence shown here is derived from an EMBL/GenBank/DDBJ whole genome shotgun (WGS) entry which is preliminary data.</text>
</comment>
<keyword evidence="1" id="KW-0732">Signal</keyword>
<proteinExistence type="predicted"/>
<keyword evidence="3" id="KW-1185">Reference proteome</keyword>
<sequence length="61" mass="6840">MVFVPLLSLFIARILRSFLLLIHDNGLKSTILGFLFTSIKMVPGVKGYIDAEKQKVPDSTF</sequence>
<feature type="signal peptide" evidence="1">
    <location>
        <begin position="1"/>
        <end position="17"/>
    </location>
</feature>
<dbReference type="GO" id="GO:0016829">
    <property type="term" value="F:lyase activity"/>
    <property type="evidence" value="ECO:0007669"/>
    <property type="project" value="UniProtKB-KW"/>
</dbReference>